<dbReference type="EMBL" id="FNFC01000012">
    <property type="protein sequence ID" value="SDJ93189.1"/>
    <property type="molecule type" value="Genomic_DNA"/>
</dbReference>
<sequence>MVDRTVSIAVDTDTGTKRKHFNAENISFVQAQYSELTRLAHALIWGIPVVTLVLLVRETNTIVALLASGALWVALSAMLFVPDEMRVATVTDTYDLEEDVEGIESQFLNAADEVITVEGSNSSRYNEYRYRYHVVPPNVVSVDHKPTDPFPLPAILAVLGVAAVLLGVWADLLAQGAVLGAIGLGLAVYTDSIPRPDELTVEYGTGEEATFEMTSPDATEFVTAFKDPQGGQVTVGTGLDEDDAFDTTPDFDDEQTRAALTEFRERTVGNLISENAASLRSDDPGEREFGVAAMYPFRVDIPEYREAVGPLLSLLTDTAHVQFRSLIGSILQRVARRAPHHFDESTDRLTDLLSHPDPEVRGHAVEIAAELVDNPDTPAQIRQTLDRELADTQPVDDIETDLDEEIRSDLRAVLDDLLSTYVAKLYSPDPSERQLGLVIATSYRTDIEAFEQLVAPLFSAVRESEDPQFRDEATDVLVRAAQNSPRHFADTVDDACDLLTHADPSVREDAVTMLTALADHYPDRIAQHRQTLDAGLNDGDIQTDVEYLMQEVGLQA</sequence>
<dbReference type="Proteomes" id="UP000198856">
    <property type="component" value="Unassembled WGS sequence"/>
</dbReference>
<dbReference type="SUPFAM" id="SSF48371">
    <property type="entry name" value="ARM repeat"/>
    <property type="match status" value="1"/>
</dbReference>
<feature type="transmembrane region" description="Helical" evidence="1">
    <location>
        <begin position="150"/>
        <end position="170"/>
    </location>
</feature>
<evidence type="ECO:0000313" key="3">
    <source>
        <dbReference type="Proteomes" id="UP000198856"/>
    </source>
</evidence>
<dbReference type="InterPro" id="IPR011989">
    <property type="entry name" value="ARM-like"/>
</dbReference>
<dbReference type="AlphaFoldDB" id="A0A1G8XRK6"/>
<gene>
    <name evidence="2" type="ORF">SAMN05216226_11242</name>
</gene>
<reference evidence="2 3" key="1">
    <citation type="submission" date="2016-10" db="EMBL/GenBank/DDBJ databases">
        <authorList>
            <person name="de Groot N.N."/>
        </authorList>
    </citation>
    <scope>NUCLEOTIDE SEQUENCE [LARGE SCALE GENOMIC DNA]</scope>
    <source>
        <strain evidence="2 3">IBRC-M10015</strain>
    </source>
</reference>
<organism evidence="2 3">
    <name type="scientific">Halovenus aranensis</name>
    <dbReference type="NCBI Taxonomy" id="890420"/>
    <lineage>
        <taxon>Archaea</taxon>
        <taxon>Methanobacteriati</taxon>
        <taxon>Methanobacteriota</taxon>
        <taxon>Stenosarchaea group</taxon>
        <taxon>Halobacteria</taxon>
        <taxon>Halobacteriales</taxon>
        <taxon>Haloarculaceae</taxon>
        <taxon>Halovenus</taxon>
    </lineage>
</organism>
<keyword evidence="3" id="KW-1185">Reference proteome</keyword>
<evidence type="ECO:0008006" key="4">
    <source>
        <dbReference type="Google" id="ProtNLM"/>
    </source>
</evidence>
<evidence type="ECO:0000313" key="2">
    <source>
        <dbReference type="EMBL" id="SDJ93189.1"/>
    </source>
</evidence>
<feature type="transmembrane region" description="Helical" evidence="1">
    <location>
        <begin position="63"/>
        <end position="81"/>
    </location>
</feature>
<protein>
    <recommendedName>
        <fullName evidence="4">HEAT repeat-containing protein</fullName>
    </recommendedName>
</protein>
<keyword evidence="1" id="KW-0472">Membrane</keyword>
<dbReference type="InterPro" id="IPR016024">
    <property type="entry name" value="ARM-type_fold"/>
</dbReference>
<evidence type="ECO:0000256" key="1">
    <source>
        <dbReference type="SAM" id="Phobius"/>
    </source>
</evidence>
<dbReference type="RefSeq" id="WP_092703527.1">
    <property type="nucleotide sequence ID" value="NZ_FNFC01000012.1"/>
</dbReference>
<dbReference type="Gene3D" id="1.25.10.10">
    <property type="entry name" value="Leucine-rich Repeat Variant"/>
    <property type="match status" value="2"/>
</dbReference>
<accession>A0A1G8XRK6</accession>
<keyword evidence="1" id="KW-1133">Transmembrane helix</keyword>
<feature type="transmembrane region" description="Helical" evidence="1">
    <location>
        <begin position="39"/>
        <end position="56"/>
    </location>
</feature>
<proteinExistence type="predicted"/>
<name>A0A1G8XRK6_9EURY</name>
<keyword evidence="1" id="KW-0812">Transmembrane</keyword>